<name>A0AAD6S902_9AGAR</name>
<gene>
    <name evidence="2" type="ORF">C8F04DRAFT_1194952</name>
</gene>
<reference evidence="2" key="1">
    <citation type="submission" date="2023-03" db="EMBL/GenBank/DDBJ databases">
        <title>Massive genome expansion in bonnet fungi (Mycena s.s.) driven by repeated elements and novel gene families across ecological guilds.</title>
        <authorList>
            <consortium name="Lawrence Berkeley National Laboratory"/>
            <person name="Harder C.B."/>
            <person name="Miyauchi S."/>
            <person name="Viragh M."/>
            <person name="Kuo A."/>
            <person name="Thoen E."/>
            <person name="Andreopoulos B."/>
            <person name="Lu D."/>
            <person name="Skrede I."/>
            <person name="Drula E."/>
            <person name="Henrissat B."/>
            <person name="Morin E."/>
            <person name="Kohler A."/>
            <person name="Barry K."/>
            <person name="LaButti K."/>
            <person name="Morin E."/>
            <person name="Salamov A."/>
            <person name="Lipzen A."/>
            <person name="Mereny Z."/>
            <person name="Hegedus B."/>
            <person name="Baldrian P."/>
            <person name="Stursova M."/>
            <person name="Weitz H."/>
            <person name="Taylor A."/>
            <person name="Grigoriev I.V."/>
            <person name="Nagy L.G."/>
            <person name="Martin F."/>
            <person name="Kauserud H."/>
        </authorList>
    </citation>
    <scope>NUCLEOTIDE SEQUENCE</scope>
    <source>
        <strain evidence="2">CBHHK200</strain>
    </source>
</reference>
<dbReference type="EMBL" id="JARJCM010000219">
    <property type="protein sequence ID" value="KAJ7022000.1"/>
    <property type="molecule type" value="Genomic_DNA"/>
</dbReference>
<dbReference type="Proteomes" id="UP001218188">
    <property type="component" value="Unassembled WGS sequence"/>
</dbReference>
<feature type="compositionally biased region" description="Polar residues" evidence="1">
    <location>
        <begin position="19"/>
        <end position="28"/>
    </location>
</feature>
<keyword evidence="3" id="KW-1185">Reference proteome</keyword>
<protein>
    <submittedName>
        <fullName evidence="2">Uncharacterized protein</fullName>
    </submittedName>
</protein>
<dbReference type="AlphaFoldDB" id="A0AAD6S902"/>
<sequence>MAPIMEPRLHSERRLLSPQEKQVQTQQFAERDRQQGNPGPRCIIVQIKLNLQPRLVTVAKYSGENEVEMEGRLEQHSHWRCGSFAREPSISLVAEVGTLVFSVSILPPLIRSCLAGLSEHLLKECCYSPRGPLSTTIGSLVIIVLSFEMRKPRKLTPLSPRFRGQLPLNNGADIRTWKVGVQSIRIRDGGRSASNVRVTIEDLKVFKTVQDSSNNAERRSVEKWGERAGWMGRMEDLCSCGRQLFYSLELRDAQQSFNSTALN</sequence>
<accession>A0AAD6S902</accession>
<evidence type="ECO:0000313" key="3">
    <source>
        <dbReference type="Proteomes" id="UP001218188"/>
    </source>
</evidence>
<evidence type="ECO:0000256" key="1">
    <source>
        <dbReference type="SAM" id="MobiDB-lite"/>
    </source>
</evidence>
<comment type="caution">
    <text evidence="2">The sequence shown here is derived from an EMBL/GenBank/DDBJ whole genome shotgun (WGS) entry which is preliminary data.</text>
</comment>
<organism evidence="2 3">
    <name type="scientific">Mycena alexandri</name>
    <dbReference type="NCBI Taxonomy" id="1745969"/>
    <lineage>
        <taxon>Eukaryota</taxon>
        <taxon>Fungi</taxon>
        <taxon>Dikarya</taxon>
        <taxon>Basidiomycota</taxon>
        <taxon>Agaricomycotina</taxon>
        <taxon>Agaricomycetes</taxon>
        <taxon>Agaricomycetidae</taxon>
        <taxon>Agaricales</taxon>
        <taxon>Marasmiineae</taxon>
        <taxon>Mycenaceae</taxon>
        <taxon>Mycena</taxon>
    </lineage>
</organism>
<evidence type="ECO:0000313" key="2">
    <source>
        <dbReference type="EMBL" id="KAJ7022000.1"/>
    </source>
</evidence>
<proteinExistence type="predicted"/>
<feature type="region of interest" description="Disordered" evidence="1">
    <location>
        <begin position="1"/>
        <end position="37"/>
    </location>
</feature>